<dbReference type="Proteomes" id="UP001056120">
    <property type="component" value="Linkage Group LG26"/>
</dbReference>
<dbReference type="EMBL" id="CM042043">
    <property type="protein sequence ID" value="KAI3695384.1"/>
    <property type="molecule type" value="Genomic_DNA"/>
</dbReference>
<comment type="caution">
    <text evidence="1">The sequence shown here is derived from an EMBL/GenBank/DDBJ whole genome shotgun (WGS) entry which is preliminary data.</text>
</comment>
<evidence type="ECO:0000313" key="1">
    <source>
        <dbReference type="EMBL" id="KAI3695384.1"/>
    </source>
</evidence>
<accession>A0ACB8ZBP7</accession>
<sequence length="152" mass="16570">MIKELSHVHPSVLFPTPPAFAIVAAPAFASSKGSRVAFRKSKVTSYACPPGGLTWARTNLQTRRIEGDTKPSLWEAATHKAIPGMGKKSGGQPTELGSLNGIEDESIAGKRLLSTELSKNSLAWHNSKEIPILVQVLARYKSLHFEWAWPEP</sequence>
<proteinExistence type="predicted"/>
<reference evidence="2" key="1">
    <citation type="journal article" date="2022" name="Mol. Ecol. Resour.">
        <title>The genomes of chicory, endive, great burdock and yacon provide insights into Asteraceae palaeo-polyploidization history and plant inulin production.</title>
        <authorList>
            <person name="Fan W."/>
            <person name="Wang S."/>
            <person name="Wang H."/>
            <person name="Wang A."/>
            <person name="Jiang F."/>
            <person name="Liu H."/>
            <person name="Zhao H."/>
            <person name="Xu D."/>
            <person name="Zhang Y."/>
        </authorList>
    </citation>
    <scope>NUCLEOTIDE SEQUENCE [LARGE SCALE GENOMIC DNA]</scope>
    <source>
        <strain evidence="2">cv. Yunnan</strain>
    </source>
</reference>
<reference evidence="1 2" key="2">
    <citation type="journal article" date="2022" name="Mol. Ecol. Resour.">
        <title>The genomes of chicory, endive, great burdock and yacon provide insights into Asteraceae paleo-polyploidization history and plant inulin production.</title>
        <authorList>
            <person name="Fan W."/>
            <person name="Wang S."/>
            <person name="Wang H."/>
            <person name="Wang A."/>
            <person name="Jiang F."/>
            <person name="Liu H."/>
            <person name="Zhao H."/>
            <person name="Xu D."/>
            <person name="Zhang Y."/>
        </authorList>
    </citation>
    <scope>NUCLEOTIDE SEQUENCE [LARGE SCALE GENOMIC DNA]</scope>
    <source>
        <strain evidence="2">cv. Yunnan</strain>
        <tissue evidence="1">Leaves</tissue>
    </source>
</reference>
<name>A0ACB8ZBP7_9ASTR</name>
<gene>
    <name evidence="1" type="ORF">L1987_78381</name>
</gene>
<keyword evidence="2" id="KW-1185">Reference proteome</keyword>
<evidence type="ECO:0000313" key="2">
    <source>
        <dbReference type="Proteomes" id="UP001056120"/>
    </source>
</evidence>
<organism evidence="1 2">
    <name type="scientific">Smallanthus sonchifolius</name>
    <dbReference type="NCBI Taxonomy" id="185202"/>
    <lineage>
        <taxon>Eukaryota</taxon>
        <taxon>Viridiplantae</taxon>
        <taxon>Streptophyta</taxon>
        <taxon>Embryophyta</taxon>
        <taxon>Tracheophyta</taxon>
        <taxon>Spermatophyta</taxon>
        <taxon>Magnoliopsida</taxon>
        <taxon>eudicotyledons</taxon>
        <taxon>Gunneridae</taxon>
        <taxon>Pentapetalae</taxon>
        <taxon>asterids</taxon>
        <taxon>campanulids</taxon>
        <taxon>Asterales</taxon>
        <taxon>Asteraceae</taxon>
        <taxon>Asteroideae</taxon>
        <taxon>Heliantheae alliance</taxon>
        <taxon>Millerieae</taxon>
        <taxon>Smallanthus</taxon>
    </lineage>
</organism>
<protein>
    <submittedName>
        <fullName evidence="1">Uncharacterized protein</fullName>
    </submittedName>
</protein>